<keyword evidence="7" id="KW-1185">Reference proteome</keyword>
<comment type="subcellular location">
    <subcellularLocation>
        <location evidence="1">Membrane</location>
        <topology evidence="1">Multi-pass membrane protein</topology>
    </subcellularLocation>
</comment>
<evidence type="ECO:0000313" key="6">
    <source>
        <dbReference type="EMBL" id="RSH77795.1"/>
    </source>
</evidence>
<keyword evidence="3 5" id="KW-1133">Transmembrane helix</keyword>
<proteinExistence type="predicted"/>
<comment type="caution">
    <text evidence="6">The sequence shown here is derived from an EMBL/GenBank/DDBJ whole genome shotgun (WGS) entry which is preliminary data.</text>
</comment>
<feature type="transmembrane region" description="Helical" evidence="5">
    <location>
        <begin position="78"/>
        <end position="101"/>
    </location>
</feature>
<dbReference type="RefSeq" id="XP_028472942.1">
    <property type="nucleotide sequence ID" value="XM_028618575.1"/>
</dbReference>
<dbReference type="PANTHER" id="PTHR16201">
    <property type="entry name" value="SEVEN TRANSMEMBRANE PROTEIN 1-RELATED"/>
    <property type="match status" value="1"/>
</dbReference>
<keyword evidence="4 5" id="KW-0472">Membrane</keyword>
<evidence type="ECO:0000313" key="7">
    <source>
        <dbReference type="Proteomes" id="UP000279236"/>
    </source>
</evidence>
<feature type="transmembrane region" description="Helical" evidence="5">
    <location>
        <begin position="151"/>
        <end position="173"/>
    </location>
</feature>
<evidence type="ECO:0000256" key="3">
    <source>
        <dbReference type="ARBA" id="ARBA00022989"/>
    </source>
</evidence>
<reference evidence="6 7" key="1">
    <citation type="submission" date="2018-11" db="EMBL/GenBank/DDBJ databases">
        <title>Genome sequence of Apiotrichum porosum DSM 27194.</title>
        <authorList>
            <person name="Aliyu H."/>
            <person name="Gorte O."/>
            <person name="Ochsenreither K."/>
        </authorList>
    </citation>
    <scope>NUCLEOTIDE SEQUENCE [LARGE SCALE GENOMIC DNA]</scope>
    <source>
        <strain evidence="6 7">DSM 27194</strain>
    </source>
</reference>
<dbReference type="Gene3D" id="1.20.1280.290">
    <property type="match status" value="1"/>
</dbReference>
<dbReference type="GO" id="GO:0016020">
    <property type="term" value="C:membrane"/>
    <property type="evidence" value="ECO:0007669"/>
    <property type="project" value="UniProtKB-SubCell"/>
</dbReference>
<dbReference type="AlphaFoldDB" id="A0A427XFY2"/>
<dbReference type="Pfam" id="PF04193">
    <property type="entry name" value="PQ-loop"/>
    <property type="match status" value="1"/>
</dbReference>
<evidence type="ECO:0000256" key="5">
    <source>
        <dbReference type="SAM" id="Phobius"/>
    </source>
</evidence>
<sequence length="299" mass="32903">MLPAPDPAQCPNACPSSSARVWSSAISRSAGTSEGLSPFFLLLGATSSASGMLNLLIMQWPLIECCRVVSGGQCAESLMRFLQVFLQWLLFSIILILYLVYFPRVPHMLPPSEHEGYGTNGADEDTPEELVERRKVAVEKNKLEWREAIGMSWLVSLHLVVLTLLSIVLLFVLPSRPQHPVLRQLATFCGLSATALAVCQYAPQIVKTYNARLVGALSLGTMAIQVPGSILFCASIMAGEGTDWTSWLPYAITGFMQFTLMIICLMWRRREKLLGIDDFGEPLPEAEPSEDERAALLGN</sequence>
<keyword evidence="2 5" id="KW-0812">Transmembrane</keyword>
<protein>
    <submittedName>
        <fullName evidence="6">Uncharacterized protein</fullName>
    </submittedName>
</protein>
<dbReference type="InterPro" id="IPR006603">
    <property type="entry name" value="PQ-loop_rpt"/>
</dbReference>
<evidence type="ECO:0000256" key="4">
    <source>
        <dbReference type="ARBA" id="ARBA00023136"/>
    </source>
</evidence>
<dbReference type="Proteomes" id="UP000279236">
    <property type="component" value="Unassembled WGS sequence"/>
</dbReference>
<dbReference type="PANTHER" id="PTHR16201:SF11">
    <property type="entry name" value="PQ-LOOP REPEAT-CONTAINING PROTEIN"/>
    <property type="match status" value="1"/>
</dbReference>
<gene>
    <name evidence="6" type="ORF">EHS24_002855</name>
</gene>
<dbReference type="EMBL" id="RSCE01000014">
    <property type="protein sequence ID" value="RSH77795.1"/>
    <property type="molecule type" value="Genomic_DNA"/>
</dbReference>
<accession>A0A427XFY2</accession>
<evidence type="ECO:0000256" key="2">
    <source>
        <dbReference type="ARBA" id="ARBA00022692"/>
    </source>
</evidence>
<dbReference type="InterPro" id="IPR051415">
    <property type="entry name" value="LAAT-1"/>
</dbReference>
<dbReference type="OrthoDB" id="19344at2759"/>
<evidence type="ECO:0000256" key="1">
    <source>
        <dbReference type="ARBA" id="ARBA00004141"/>
    </source>
</evidence>
<name>A0A427XFY2_9TREE</name>
<feature type="transmembrane region" description="Helical" evidence="5">
    <location>
        <begin position="247"/>
        <end position="267"/>
    </location>
</feature>
<feature type="transmembrane region" description="Helical" evidence="5">
    <location>
        <begin position="39"/>
        <end position="57"/>
    </location>
</feature>
<organism evidence="6 7">
    <name type="scientific">Apiotrichum porosum</name>
    <dbReference type="NCBI Taxonomy" id="105984"/>
    <lineage>
        <taxon>Eukaryota</taxon>
        <taxon>Fungi</taxon>
        <taxon>Dikarya</taxon>
        <taxon>Basidiomycota</taxon>
        <taxon>Agaricomycotina</taxon>
        <taxon>Tremellomycetes</taxon>
        <taxon>Trichosporonales</taxon>
        <taxon>Trichosporonaceae</taxon>
        <taxon>Apiotrichum</taxon>
    </lineage>
</organism>
<dbReference type="GeneID" id="39587398"/>